<dbReference type="GO" id="GO:0055088">
    <property type="term" value="P:lipid homeostasis"/>
    <property type="evidence" value="ECO:0007669"/>
    <property type="project" value="TreeGrafter"/>
</dbReference>
<dbReference type="AlphaFoldDB" id="K5WTW3"/>
<dbReference type="PANTHER" id="PTHR10909:SF382">
    <property type="entry name" value="ACYL-COENZYME A OXIDASE"/>
    <property type="match status" value="1"/>
</dbReference>
<dbReference type="PANTHER" id="PTHR10909">
    <property type="entry name" value="ELECTRON TRANSPORT OXIDOREDUCTASE"/>
    <property type="match status" value="1"/>
</dbReference>
<evidence type="ECO:0000313" key="3">
    <source>
        <dbReference type="Proteomes" id="UP000008370"/>
    </source>
</evidence>
<dbReference type="RefSeq" id="XP_007396573.1">
    <property type="nucleotide sequence ID" value="XM_007396511.1"/>
</dbReference>
<dbReference type="Gene3D" id="1.20.140.10">
    <property type="entry name" value="Butyryl-CoA Dehydrogenase, subunit A, domain 3"/>
    <property type="match status" value="1"/>
</dbReference>
<dbReference type="GO" id="GO:0033540">
    <property type="term" value="P:fatty acid beta-oxidation using acyl-CoA oxidase"/>
    <property type="evidence" value="ECO:0007669"/>
    <property type="project" value="TreeGrafter"/>
</dbReference>
<dbReference type="GO" id="GO:0005504">
    <property type="term" value="F:fatty acid binding"/>
    <property type="evidence" value="ECO:0007669"/>
    <property type="project" value="TreeGrafter"/>
</dbReference>
<dbReference type="GO" id="GO:0005777">
    <property type="term" value="C:peroxisome"/>
    <property type="evidence" value="ECO:0007669"/>
    <property type="project" value="InterPro"/>
</dbReference>
<dbReference type="InterPro" id="IPR036250">
    <property type="entry name" value="AcylCo_DH-like_C"/>
</dbReference>
<protein>
    <recommendedName>
        <fullName evidence="1">Acyl-CoA oxidase C-alpha1 domain-containing protein</fullName>
    </recommendedName>
</protein>
<dbReference type="Proteomes" id="UP000008370">
    <property type="component" value="Unassembled WGS sequence"/>
</dbReference>
<dbReference type="InterPro" id="IPR012258">
    <property type="entry name" value="Acyl-CoA_oxidase"/>
</dbReference>
<dbReference type="GO" id="GO:0003997">
    <property type="term" value="F:acyl-CoA oxidase activity"/>
    <property type="evidence" value="ECO:0007669"/>
    <property type="project" value="InterPro"/>
</dbReference>
<name>K5WTW3_PHACS</name>
<dbReference type="HOGENOM" id="CLU_028041_1_0_1"/>
<organism evidence="2 3">
    <name type="scientific">Phanerochaete carnosa (strain HHB-10118-sp)</name>
    <name type="common">White-rot fungus</name>
    <name type="synonym">Peniophora carnosa</name>
    <dbReference type="NCBI Taxonomy" id="650164"/>
    <lineage>
        <taxon>Eukaryota</taxon>
        <taxon>Fungi</taxon>
        <taxon>Dikarya</taxon>
        <taxon>Basidiomycota</taxon>
        <taxon>Agaricomycotina</taxon>
        <taxon>Agaricomycetes</taxon>
        <taxon>Polyporales</taxon>
        <taxon>Phanerochaetaceae</taxon>
        <taxon>Phanerochaete</taxon>
    </lineage>
</organism>
<reference evidence="2 3" key="1">
    <citation type="journal article" date="2012" name="BMC Genomics">
        <title>Comparative genomics of the white-rot fungi, Phanerochaete carnosa and P. chrysosporium, to elucidate the genetic basis of the distinct wood types they colonize.</title>
        <authorList>
            <person name="Suzuki H."/>
            <person name="MacDonald J."/>
            <person name="Syed K."/>
            <person name="Salamov A."/>
            <person name="Hori C."/>
            <person name="Aerts A."/>
            <person name="Henrissat B."/>
            <person name="Wiebenga A."/>
            <person name="vanKuyk P.A."/>
            <person name="Barry K."/>
            <person name="Lindquist E."/>
            <person name="LaButti K."/>
            <person name="Lapidus A."/>
            <person name="Lucas S."/>
            <person name="Coutinho P."/>
            <person name="Gong Y."/>
            <person name="Samejima M."/>
            <person name="Mahadevan R."/>
            <person name="Abou-Zaid M."/>
            <person name="de Vries R.P."/>
            <person name="Igarashi K."/>
            <person name="Yadav J.S."/>
            <person name="Grigoriev I.V."/>
            <person name="Master E.R."/>
        </authorList>
    </citation>
    <scope>NUCLEOTIDE SEQUENCE [LARGE SCALE GENOMIC DNA]</scope>
    <source>
        <strain evidence="2 3">HHB-10118-sp</strain>
    </source>
</reference>
<sequence length="570" mass="62263">MSHTPEHALHLLSTPAFTTSTHALTRTEKVKLAYERAKETVRAYGLSIDDVLTLSPKFWQLHQDPLIAMDGGATTLITIQINLVSGTIARHSVHRPELVSLVDDLLSYRKHGQFLMTEVGHGLDVANLETTATLLPSGEFILNTPTPGAAKFMPPTVPAGLPTIAVVWAKLIARGEDYGIRPFLVPLNDGKQMCTGIKSTLLPERGGSSPVNHAITSFRNVLLPPQSILGSTEKATSPRLALTHSMWRVVCGTIATGCLALPIMKCYATIGAMYSLRRYVGEPNDRLPIMHFRTQQIPILTLTAQVYVMEAFVQWCTSVFSDITIDYRIRHAIAGILKTTIIGHSNAGGIAISDRCGAQGLFEHNQMIAMHNVTRGIAIAEGDVLVLSIKIATEMLQGRYQVPAARDPKSQLARHEAGIFEECRAVLASCAHHRSNEVNKLILPQCQAIIEAMGHRMAYEAAVAAGVQQPLIDLYVASCMKLDAAWYIENAGVSRRVLAEMETKALDAVLPQVGQLIKAMNVEPWITSKIISDERWNSFIATCQVFDGQAKVSVFQGEGAAESQMVRSHL</sequence>
<gene>
    <name evidence="2" type="ORF">PHACADRAFT_145387</name>
</gene>
<accession>K5WTW3</accession>
<dbReference type="SUPFAM" id="SSF56645">
    <property type="entry name" value="Acyl-CoA dehydrogenase NM domain-like"/>
    <property type="match status" value="1"/>
</dbReference>
<dbReference type="SUPFAM" id="SSF47203">
    <property type="entry name" value="Acyl-CoA dehydrogenase C-terminal domain-like"/>
    <property type="match status" value="1"/>
</dbReference>
<dbReference type="Pfam" id="PF22924">
    <property type="entry name" value="ACOX_C_alpha1"/>
    <property type="match status" value="1"/>
</dbReference>
<proteinExistence type="predicted"/>
<dbReference type="EMBL" id="JH930473">
    <property type="protein sequence ID" value="EKM53857.1"/>
    <property type="molecule type" value="Genomic_DNA"/>
</dbReference>
<dbReference type="OrthoDB" id="538336at2759"/>
<feature type="domain" description="Acyl-CoA oxidase C-alpha1" evidence="1">
    <location>
        <begin position="266"/>
        <end position="393"/>
    </location>
</feature>
<evidence type="ECO:0000259" key="1">
    <source>
        <dbReference type="Pfam" id="PF22924"/>
    </source>
</evidence>
<evidence type="ECO:0000313" key="2">
    <source>
        <dbReference type="EMBL" id="EKM53857.1"/>
    </source>
</evidence>
<dbReference type="InterPro" id="IPR055060">
    <property type="entry name" value="ACOX_C_alpha1"/>
</dbReference>
<dbReference type="GeneID" id="18908658"/>
<dbReference type="GO" id="GO:0071949">
    <property type="term" value="F:FAD binding"/>
    <property type="evidence" value="ECO:0007669"/>
    <property type="project" value="InterPro"/>
</dbReference>
<dbReference type="InParanoid" id="K5WTW3"/>
<dbReference type="KEGG" id="pco:PHACADRAFT_145387"/>
<dbReference type="Gene3D" id="2.40.110.10">
    <property type="entry name" value="Butyryl-CoA Dehydrogenase, subunit A, domain 2"/>
    <property type="match status" value="1"/>
</dbReference>
<dbReference type="STRING" id="650164.K5WTW3"/>
<dbReference type="InterPro" id="IPR009100">
    <property type="entry name" value="AcylCoA_DH/oxidase_NM_dom_sf"/>
</dbReference>
<keyword evidence="3" id="KW-1185">Reference proteome</keyword>
<dbReference type="InterPro" id="IPR046373">
    <property type="entry name" value="Acyl-CoA_Oxase/DH_mid-dom_sf"/>
</dbReference>